<organism evidence="3 4">
    <name type="scientific">Bifidobacterium amazonense</name>
    <dbReference type="NCBI Taxonomy" id="2809027"/>
    <lineage>
        <taxon>Bacteria</taxon>
        <taxon>Bacillati</taxon>
        <taxon>Actinomycetota</taxon>
        <taxon>Actinomycetes</taxon>
        <taxon>Bifidobacteriales</taxon>
        <taxon>Bifidobacteriaceae</taxon>
        <taxon>Bifidobacterium</taxon>
    </lineage>
</organism>
<feature type="transmembrane region" description="Helical" evidence="2">
    <location>
        <begin position="84"/>
        <end position="104"/>
    </location>
</feature>
<feature type="region of interest" description="Disordered" evidence="1">
    <location>
        <begin position="1"/>
        <end position="43"/>
    </location>
</feature>
<evidence type="ECO:0000256" key="2">
    <source>
        <dbReference type="SAM" id="Phobius"/>
    </source>
</evidence>
<reference evidence="3 4" key="2">
    <citation type="journal article" date="2021" name="Syst. Appl. Microbiol.">
        <title>Phylogenetic classification of ten novel species belonging to the genus Bifidobacterium comprising B. phasiani sp. nov., B. pongonis sp. nov., B. saguinibicoloris sp. nov., B. colobi sp. nov., B. simiiventris sp. nov., B. santillanense sp. nov., B. miconis sp. nov., B. amazonense sp. nov., B. pluvialisilvae sp. nov., and B. miconisargentati sp. nov.</title>
        <authorList>
            <person name="Lugli G.A."/>
            <person name="Calvete-Torre I."/>
            <person name="Alessandri G."/>
            <person name="Milani C."/>
            <person name="Turroni F."/>
            <person name="Laiolo P."/>
            <person name="Ossiprandi M.C."/>
            <person name="Margolles A."/>
            <person name="Ruiz L."/>
            <person name="Ventura M."/>
        </authorList>
    </citation>
    <scope>NUCLEOTIDE SEQUENCE [LARGE SCALE GENOMIC DNA]</scope>
    <source>
        <strain evidence="3 4">MA1</strain>
    </source>
</reference>
<protein>
    <submittedName>
        <fullName evidence="3">Uncharacterized protein</fullName>
    </submittedName>
</protein>
<dbReference type="EMBL" id="JAFEJT020000034">
    <property type="protein sequence ID" value="MCH9276323.1"/>
    <property type="molecule type" value="Genomic_DNA"/>
</dbReference>
<dbReference type="RefSeq" id="WP_241514020.1">
    <property type="nucleotide sequence ID" value="NZ_JAFEJT020000034.1"/>
</dbReference>
<evidence type="ECO:0000313" key="4">
    <source>
        <dbReference type="Proteomes" id="UP000710815"/>
    </source>
</evidence>
<sequence length="132" mass="14615">MQAIKQAGKQTIQQSSNQERSSTMNDNHDETEEPFDGIEEDSSLEDRMGAHIATIAASGVAAEAEALANRQADMAARGRRETRLAILAAIAIIGAFAICVIKTLKNIHDPDDNHFDKYRKLTQLNQLFLRLH</sequence>
<keyword evidence="2" id="KW-1133">Transmembrane helix</keyword>
<evidence type="ECO:0000313" key="3">
    <source>
        <dbReference type="EMBL" id="MCH9276323.1"/>
    </source>
</evidence>
<proteinExistence type="predicted"/>
<accession>A0ABS9VW48</accession>
<keyword evidence="4" id="KW-1185">Reference proteome</keyword>
<comment type="caution">
    <text evidence="3">The sequence shown here is derived from an EMBL/GenBank/DDBJ whole genome shotgun (WGS) entry which is preliminary data.</text>
</comment>
<evidence type="ECO:0000256" key="1">
    <source>
        <dbReference type="SAM" id="MobiDB-lite"/>
    </source>
</evidence>
<keyword evidence="2" id="KW-0472">Membrane</keyword>
<dbReference type="Proteomes" id="UP000710815">
    <property type="component" value="Unassembled WGS sequence"/>
</dbReference>
<feature type="compositionally biased region" description="Acidic residues" evidence="1">
    <location>
        <begin position="29"/>
        <end position="43"/>
    </location>
</feature>
<keyword evidence="2" id="KW-0812">Transmembrane</keyword>
<gene>
    <name evidence="3" type="ORF">JS533_008590</name>
</gene>
<name>A0ABS9VW48_9BIFI</name>
<feature type="compositionally biased region" description="Polar residues" evidence="1">
    <location>
        <begin position="8"/>
        <end position="25"/>
    </location>
</feature>
<reference evidence="3 4" key="1">
    <citation type="journal article" date="2021" name="Environ. Microbiol.">
        <title>Genetic insights into the dark matter of the mammalian gut microbiota through targeted genome reconstruction.</title>
        <authorList>
            <person name="Lugli G.A."/>
            <person name="Alessandri G."/>
            <person name="Milani C."/>
            <person name="Viappiani A."/>
            <person name="Fontana F."/>
            <person name="Tarracchini C."/>
            <person name="Mancabelli L."/>
            <person name="Argentini C."/>
            <person name="Ruiz L."/>
            <person name="Margolles A."/>
            <person name="van Sinderen D."/>
            <person name="Turroni F."/>
            <person name="Ventura M."/>
        </authorList>
    </citation>
    <scope>NUCLEOTIDE SEQUENCE [LARGE SCALE GENOMIC DNA]</scope>
    <source>
        <strain evidence="3 4">MA1</strain>
    </source>
</reference>